<evidence type="ECO:0000313" key="2">
    <source>
        <dbReference type="Proteomes" id="UP000037510"/>
    </source>
</evidence>
<dbReference type="Proteomes" id="UP000037510">
    <property type="component" value="Unassembled WGS sequence"/>
</dbReference>
<protein>
    <submittedName>
        <fullName evidence="1">Sulfakinin</fullName>
    </submittedName>
</protein>
<keyword evidence="2" id="KW-1185">Reference proteome</keyword>
<reference evidence="1 2" key="1">
    <citation type="journal article" date="2015" name="Genome Biol. Evol.">
        <title>The genome of winter moth (Operophtera brumata) provides a genomic perspective on sexual dimorphism and phenology.</title>
        <authorList>
            <person name="Derks M.F."/>
            <person name="Smit S."/>
            <person name="Salis L."/>
            <person name="Schijlen E."/>
            <person name="Bossers A."/>
            <person name="Mateman C."/>
            <person name="Pijl A.S."/>
            <person name="de Ridder D."/>
            <person name="Groenen M.A."/>
            <person name="Visser M.E."/>
            <person name="Megens H.J."/>
        </authorList>
    </citation>
    <scope>NUCLEOTIDE SEQUENCE [LARGE SCALE GENOMIC DNA]</scope>
    <source>
        <strain evidence="1">WM2013NL</strain>
        <tissue evidence="1">Head and thorax</tissue>
    </source>
</reference>
<evidence type="ECO:0000313" key="1">
    <source>
        <dbReference type="EMBL" id="KOB78537.1"/>
    </source>
</evidence>
<dbReference type="EMBL" id="JTDY01000158">
    <property type="protein sequence ID" value="KOB78537.1"/>
    <property type="molecule type" value="Genomic_DNA"/>
</dbReference>
<gene>
    <name evidence="1" type="ORF">OBRU01_02215</name>
</gene>
<name>A0A0L7LSV7_OPEBR</name>
<dbReference type="AlphaFoldDB" id="A0A0L7LSV7"/>
<proteinExistence type="predicted"/>
<accession>A0A0L7LSV7</accession>
<organism evidence="1 2">
    <name type="scientific">Operophtera brumata</name>
    <name type="common">Winter moth</name>
    <name type="synonym">Phalaena brumata</name>
    <dbReference type="NCBI Taxonomy" id="104452"/>
    <lineage>
        <taxon>Eukaryota</taxon>
        <taxon>Metazoa</taxon>
        <taxon>Ecdysozoa</taxon>
        <taxon>Arthropoda</taxon>
        <taxon>Hexapoda</taxon>
        <taxon>Insecta</taxon>
        <taxon>Pterygota</taxon>
        <taxon>Neoptera</taxon>
        <taxon>Endopterygota</taxon>
        <taxon>Lepidoptera</taxon>
        <taxon>Glossata</taxon>
        <taxon>Ditrysia</taxon>
        <taxon>Geometroidea</taxon>
        <taxon>Geometridae</taxon>
        <taxon>Larentiinae</taxon>
        <taxon>Operophtera</taxon>
    </lineage>
</organism>
<sequence>MNRHCEGNIKAGGVIFFHGVEIRAYKYAGNCFDRSIRTAASSGTGDQPATLSLVLLLRCEGASLHFSVPEDDEDYRARPAYRDYGLLRRAIRNDDAFDDYGHLRFGRSDQ</sequence>
<comment type="caution">
    <text evidence="1">The sequence shown here is derived from an EMBL/GenBank/DDBJ whole genome shotgun (WGS) entry which is preliminary data.</text>
</comment>